<name>A0A9P0P319_ACAOB</name>
<keyword evidence="2" id="KW-1185">Reference proteome</keyword>
<accession>A0A9P0P319</accession>
<dbReference type="Proteomes" id="UP001152888">
    <property type="component" value="Unassembled WGS sequence"/>
</dbReference>
<protein>
    <submittedName>
        <fullName evidence="1">Uncharacterized protein</fullName>
    </submittedName>
</protein>
<evidence type="ECO:0000313" key="1">
    <source>
        <dbReference type="EMBL" id="CAH1969049.1"/>
    </source>
</evidence>
<reference evidence="1" key="1">
    <citation type="submission" date="2022-03" db="EMBL/GenBank/DDBJ databases">
        <authorList>
            <person name="Sayadi A."/>
        </authorList>
    </citation>
    <scope>NUCLEOTIDE SEQUENCE</scope>
</reference>
<dbReference type="OrthoDB" id="10359210at2759"/>
<dbReference type="EMBL" id="CAKOFQ010006759">
    <property type="protein sequence ID" value="CAH1969049.1"/>
    <property type="molecule type" value="Genomic_DNA"/>
</dbReference>
<sequence length="128" mass="14405">MEKVVEQFIQVAAKMGLKVNEKKSNTMLFTNNDTIESSLEQYLVDQVHRSLQTNHDRITTFVLGDLETDTLRPLFYLTSIDGNTKRAAYPWLLLLVCGGHPRCGCFGKEPVAEEKGNQRTLQGVADCD</sequence>
<evidence type="ECO:0000313" key="2">
    <source>
        <dbReference type="Proteomes" id="UP001152888"/>
    </source>
</evidence>
<organism evidence="1 2">
    <name type="scientific">Acanthoscelides obtectus</name>
    <name type="common">Bean weevil</name>
    <name type="synonym">Bruchus obtectus</name>
    <dbReference type="NCBI Taxonomy" id="200917"/>
    <lineage>
        <taxon>Eukaryota</taxon>
        <taxon>Metazoa</taxon>
        <taxon>Ecdysozoa</taxon>
        <taxon>Arthropoda</taxon>
        <taxon>Hexapoda</taxon>
        <taxon>Insecta</taxon>
        <taxon>Pterygota</taxon>
        <taxon>Neoptera</taxon>
        <taxon>Endopterygota</taxon>
        <taxon>Coleoptera</taxon>
        <taxon>Polyphaga</taxon>
        <taxon>Cucujiformia</taxon>
        <taxon>Chrysomeloidea</taxon>
        <taxon>Chrysomelidae</taxon>
        <taxon>Bruchinae</taxon>
        <taxon>Bruchini</taxon>
        <taxon>Acanthoscelides</taxon>
    </lineage>
</organism>
<gene>
    <name evidence="1" type="ORF">ACAOBT_LOCUS8195</name>
</gene>
<dbReference type="AlphaFoldDB" id="A0A9P0P319"/>
<comment type="caution">
    <text evidence="1">The sequence shown here is derived from an EMBL/GenBank/DDBJ whole genome shotgun (WGS) entry which is preliminary data.</text>
</comment>
<proteinExistence type="predicted"/>